<dbReference type="PANTHER" id="PTHR43334">
    <property type="entry name" value="ACETATE--COA LIGASE [ADP-FORMING]"/>
    <property type="match status" value="1"/>
</dbReference>
<dbReference type="InterPro" id="IPR003781">
    <property type="entry name" value="CoA-bd"/>
</dbReference>
<dbReference type="GO" id="GO:0043758">
    <property type="term" value="F:acetate-CoA ligase (ADP-forming) activity"/>
    <property type="evidence" value="ECO:0007669"/>
    <property type="project" value="InterPro"/>
</dbReference>
<evidence type="ECO:0000313" key="8">
    <source>
        <dbReference type="Proteomes" id="UP001196509"/>
    </source>
</evidence>
<dbReference type="InterPro" id="IPR051538">
    <property type="entry name" value="Acyl-CoA_Synth/Transferase"/>
</dbReference>
<evidence type="ECO:0000256" key="3">
    <source>
        <dbReference type="ARBA" id="ARBA00022741"/>
    </source>
</evidence>
<reference evidence="7" key="1">
    <citation type="submission" date="2021-08" db="EMBL/GenBank/DDBJ databases">
        <title>Hoeflea bacterium WL0058 sp. nov., isolated from the sediment.</title>
        <authorList>
            <person name="Wang L."/>
            <person name="Zhang D."/>
        </authorList>
    </citation>
    <scope>NUCLEOTIDE SEQUENCE</scope>
    <source>
        <strain evidence="7">WL0058</strain>
    </source>
</reference>
<dbReference type="Pfam" id="PF13549">
    <property type="entry name" value="ATP-grasp_5"/>
    <property type="match status" value="1"/>
</dbReference>
<evidence type="ECO:0000256" key="5">
    <source>
        <dbReference type="ARBA" id="ARBA00060888"/>
    </source>
</evidence>
<dbReference type="GO" id="GO:0006099">
    <property type="term" value="P:tricarboxylic acid cycle"/>
    <property type="evidence" value="ECO:0007669"/>
    <property type="project" value="UniProtKB-KW"/>
</dbReference>
<sequence>MTYANPDRNETINRLINPKSIAVIGASENFGKVSGRPLKHLIEKGYAGRVMPVNPKYEKIAGLTCYPSVDALPEIADLAIIALPAAQVCDCVRDLGGKGIRAAVIFSSGFGEMGEAGKALEKKLAETAEAARVILLGPNCLGFVNAFENVYATFSQYADGETGAGPIAFVTQSGAFGTAIAALIRQRGLGLGYFLNTGNQADLDFAELMMALVEDPRIKVAAGYLEGLSDGASLIRLARKCRDLGKPLILTKVGRMESGARAAASHTGALAVSDAVFDAVVRQYGVMRARNEEQMLDMMEVFCQPRRASGNGLGIATQSGGAGVMMADRAEEVGLAVPELGVKTQARLGEVMPAFGAAGNPVDVTGQFVARPELLTESVVALLDDPEIDVAIVWLQLMTAHVDALLEIFREIQERTQKPFLVCWVAAPEAAIKGLRAMEISVYPAGERAVEAAAALSRYGMLKPPGDDRVVSVINIAPEGSTGSGMQPSVEASNWLREAGVPMARVELAENEDSAVSLWRANGGPVALKIESPDIPHKTEVDGVILNVNDEDAVRSGFRMLVERTRHHMPEARLAGVLVQEMSGGHVELVVGVQRDPVFGMIVMVGFGGILVEVLKDVTFRRAPFNPNEAKAMLDELRMSAILDGVRGKPAVDREAIAALLSRLSHWASSMEPRLSELDLNPVLVGEDGPSVVDCVMIFEDRLTSMPDAGVDEPA</sequence>
<dbReference type="FunFam" id="3.30.1490.20:FF:000020">
    <property type="entry name" value="Protein lysine acetyltransferase"/>
    <property type="match status" value="1"/>
</dbReference>
<keyword evidence="4" id="KW-0067">ATP-binding</keyword>
<dbReference type="Gene3D" id="3.30.470.20">
    <property type="entry name" value="ATP-grasp fold, B domain"/>
    <property type="match status" value="1"/>
</dbReference>
<accession>A0AAE2ZNA1</accession>
<protein>
    <submittedName>
        <fullName evidence="7">Acetate--CoA ligase family protein</fullName>
    </submittedName>
</protein>
<feature type="domain" description="CoA-binding" evidence="6">
    <location>
        <begin position="15"/>
        <end position="110"/>
    </location>
</feature>
<dbReference type="Pfam" id="PF19045">
    <property type="entry name" value="Ligase_CoA_2"/>
    <property type="match status" value="1"/>
</dbReference>
<dbReference type="InterPro" id="IPR036291">
    <property type="entry name" value="NAD(P)-bd_dom_sf"/>
</dbReference>
<evidence type="ECO:0000256" key="2">
    <source>
        <dbReference type="ARBA" id="ARBA00022598"/>
    </source>
</evidence>
<dbReference type="InterPro" id="IPR013815">
    <property type="entry name" value="ATP_grasp_subdomain_1"/>
</dbReference>
<proteinExistence type="inferred from homology"/>
<dbReference type="Gene3D" id="3.40.50.261">
    <property type="entry name" value="Succinyl-CoA synthetase domains"/>
    <property type="match status" value="2"/>
</dbReference>
<gene>
    <name evidence="7" type="ORF">K1W69_17895</name>
</gene>
<name>A0AAE2ZNA1_9HYPH</name>
<dbReference type="AlphaFoldDB" id="A0AAE2ZNA1"/>
<dbReference type="InterPro" id="IPR032875">
    <property type="entry name" value="Succ_CoA_lig_flav_dom"/>
</dbReference>
<comment type="similarity">
    <text evidence="5">In the N-terminal section; belongs to the acetate CoA ligase alpha subunit family.</text>
</comment>
<dbReference type="SUPFAM" id="SSF56059">
    <property type="entry name" value="Glutathione synthetase ATP-binding domain-like"/>
    <property type="match status" value="1"/>
</dbReference>
<dbReference type="InterPro" id="IPR043938">
    <property type="entry name" value="Ligase_CoA_dom"/>
</dbReference>
<dbReference type="Pfam" id="PF13380">
    <property type="entry name" value="CoA_binding_2"/>
    <property type="match status" value="1"/>
</dbReference>
<keyword evidence="1" id="KW-0816">Tricarboxylic acid cycle</keyword>
<evidence type="ECO:0000256" key="4">
    <source>
        <dbReference type="ARBA" id="ARBA00022840"/>
    </source>
</evidence>
<dbReference type="SUPFAM" id="SSF52210">
    <property type="entry name" value="Succinyl-CoA synthetase domains"/>
    <property type="match status" value="2"/>
</dbReference>
<dbReference type="Proteomes" id="UP001196509">
    <property type="component" value="Unassembled WGS sequence"/>
</dbReference>
<keyword evidence="2 7" id="KW-0436">Ligase</keyword>
<keyword evidence="8" id="KW-1185">Reference proteome</keyword>
<organism evidence="7 8">
    <name type="scientific">Flavimaribacter sediminis</name>
    <dbReference type="NCBI Taxonomy" id="2865987"/>
    <lineage>
        <taxon>Bacteria</taxon>
        <taxon>Pseudomonadati</taxon>
        <taxon>Pseudomonadota</taxon>
        <taxon>Alphaproteobacteria</taxon>
        <taxon>Hyphomicrobiales</taxon>
        <taxon>Rhizobiaceae</taxon>
        <taxon>Flavimaribacter</taxon>
    </lineage>
</organism>
<evidence type="ECO:0000256" key="1">
    <source>
        <dbReference type="ARBA" id="ARBA00022532"/>
    </source>
</evidence>
<comment type="caution">
    <text evidence="7">The sequence shown here is derived from an EMBL/GenBank/DDBJ whole genome shotgun (WGS) entry which is preliminary data.</text>
</comment>
<evidence type="ECO:0000259" key="6">
    <source>
        <dbReference type="SMART" id="SM00881"/>
    </source>
</evidence>
<keyword evidence="3" id="KW-0547">Nucleotide-binding</keyword>
<dbReference type="EMBL" id="JAICBX010000003">
    <property type="protein sequence ID" value="MBW8639074.1"/>
    <property type="molecule type" value="Genomic_DNA"/>
</dbReference>
<dbReference type="SUPFAM" id="SSF51735">
    <property type="entry name" value="NAD(P)-binding Rossmann-fold domains"/>
    <property type="match status" value="1"/>
</dbReference>
<dbReference type="RefSeq" id="WP_220229784.1">
    <property type="nucleotide sequence ID" value="NZ_JAICBX010000003.1"/>
</dbReference>
<dbReference type="Pfam" id="PF13607">
    <property type="entry name" value="Succ_CoA_lig"/>
    <property type="match status" value="1"/>
</dbReference>
<dbReference type="Gene3D" id="3.30.1490.20">
    <property type="entry name" value="ATP-grasp fold, A domain"/>
    <property type="match status" value="1"/>
</dbReference>
<dbReference type="SMART" id="SM00881">
    <property type="entry name" value="CoA_binding"/>
    <property type="match status" value="1"/>
</dbReference>
<dbReference type="GO" id="GO:0005524">
    <property type="term" value="F:ATP binding"/>
    <property type="evidence" value="ECO:0007669"/>
    <property type="project" value="UniProtKB-KW"/>
</dbReference>
<dbReference type="InterPro" id="IPR016102">
    <property type="entry name" value="Succinyl-CoA_synth-like"/>
</dbReference>
<evidence type="ECO:0000313" key="7">
    <source>
        <dbReference type="EMBL" id="MBW8639074.1"/>
    </source>
</evidence>
<dbReference type="PANTHER" id="PTHR43334:SF1">
    <property type="entry name" value="3-HYDROXYPROPIONATE--COA LIGASE [ADP-FORMING]"/>
    <property type="match status" value="1"/>
</dbReference>
<dbReference type="Gene3D" id="3.40.50.720">
    <property type="entry name" value="NAD(P)-binding Rossmann-like Domain"/>
    <property type="match status" value="1"/>
</dbReference>